<evidence type="ECO:0000259" key="3">
    <source>
        <dbReference type="Pfam" id="PF13505"/>
    </source>
</evidence>
<evidence type="ECO:0000256" key="2">
    <source>
        <dbReference type="SAM" id="SignalP"/>
    </source>
</evidence>
<keyword evidence="1 2" id="KW-0732">Signal</keyword>
<name>A0A833PGM3_ACIBZ</name>
<dbReference type="InterPro" id="IPR011250">
    <property type="entry name" value="OMP/PagP_B-barrel"/>
</dbReference>
<organism evidence="4 5">
    <name type="scientific">Acinetobacter bereziniae</name>
    <name type="common">Acinetobacter genomosp. 10</name>
    <dbReference type="NCBI Taxonomy" id="106648"/>
    <lineage>
        <taxon>Bacteria</taxon>
        <taxon>Pseudomonadati</taxon>
        <taxon>Pseudomonadota</taxon>
        <taxon>Gammaproteobacteria</taxon>
        <taxon>Moraxellales</taxon>
        <taxon>Moraxellaceae</taxon>
        <taxon>Acinetobacter</taxon>
    </lineage>
</organism>
<dbReference type="EMBL" id="WNDP01000035">
    <property type="protein sequence ID" value="KAF1025690.1"/>
    <property type="molecule type" value="Genomic_DNA"/>
</dbReference>
<dbReference type="Proteomes" id="UP000490535">
    <property type="component" value="Unassembled WGS sequence"/>
</dbReference>
<feature type="signal peptide" evidence="2">
    <location>
        <begin position="1"/>
        <end position="19"/>
    </location>
</feature>
<dbReference type="InterPro" id="IPR027385">
    <property type="entry name" value="Beta-barrel_OMP"/>
</dbReference>
<feature type="chain" id="PRO_5032477978" description="Outer membrane protein beta-barrel domain-containing protein" evidence="2">
    <location>
        <begin position="20"/>
        <end position="176"/>
    </location>
</feature>
<accession>A0A833PGM3</accession>
<feature type="domain" description="Outer membrane protein beta-barrel" evidence="3">
    <location>
        <begin position="8"/>
        <end position="176"/>
    </location>
</feature>
<evidence type="ECO:0000313" key="5">
    <source>
        <dbReference type="Proteomes" id="UP000490535"/>
    </source>
</evidence>
<sequence length="176" mass="19414">MKKFLLVSILGAISVTSNAANTEIQPYVGAGYTYLNNDVDIHFLGLNGGVQFNQYIGAEAFWNKSVNDIKFDEDFEEFGVKTDADVQYYGVALTGKYPLENNFYAKGLVGYTRVDLDVDAQFLGYKVSESEDDSGVIIQAGGGYNFTKNIAAELAYTYISAFDGFNGVNLQVKYNF</sequence>
<comment type="caution">
    <text evidence="4">The sequence shown here is derived from an EMBL/GenBank/DDBJ whole genome shotgun (WGS) entry which is preliminary data.</text>
</comment>
<dbReference type="InterPro" id="IPR006315">
    <property type="entry name" value="OM_autotransptr_brl_dom"/>
</dbReference>
<dbReference type="GO" id="GO:0019867">
    <property type="term" value="C:outer membrane"/>
    <property type="evidence" value="ECO:0007669"/>
    <property type="project" value="InterPro"/>
</dbReference>
<dbReference type="Gene3D" id="2.40.160.20">
    <property type="match status" value="1"/>
</dbReference>
<protein>
    <recommendedName>
        <fullName evidence="3">Outer membrane protein beta-barrel domain-containing protein</fullName>
    </recommendedName>
</protein>
<dbReference type="SUPFAM" id="SSF56925">
    <property type="entry name" value="OMPA-like"/>
    <property type="match status" value="1"/>
</dbReference>
<dbReference type="AlphaFoldDB" id="A0A833PGM3"/>
<dbReference type="NCBIfam" id="TIGR01414">
    <property type="entry name" value="autotrans_barl"/>
    <property type="match status" value="1"/>
</dbReference>
<evidence type="ECO:0000256" key="1">
    <source>
        <dbReference type="ARBA" id="ARBA00022729"/>
    </source>
</evidence>
<reference evidence="5" key="1">
    <citation type="journal article" date="2020" name="MBio">
        <title>Horizontal gene transfer to a defensive symbiont with a reduced genome amongst a multipartite beetle microbiome.</title>
        <authorList>
            <person name="Waterworth S.C."/>
            <person name="Florez L.V."/>
            <person name="Rees E.R."/>
            <person name="Hertweck C."/>
            <person name="Kaltenpoth M."/>
            <person name="Kwan J.C."/>
        </authorList>
    </citation>
    <scope>NUCLEOTIDE SEQUENCE [LARGE SCALE GENOMIC DNA]</scope>
</reference>
<evidence type="ECO:0000313" key="4">
    <source>
        <dbReference type="EMBL" id="KAF1025690.1"/>
    </source>
</evidence>
<gene>
    <name evidence="4" type="ORF">GAK29_01753</name>
</gene>
<proteinExistence type="predicted"/>
<dbReference type="Pfam" id="PF13505">
    <property type="entry name" value="OMP_b-brl"/>
    <property type="match status" value="1"/>
</dbReference>